<evidence type="ECO:0000313" key="4">
    <source>
        <dbReference type="Proteomes" id="UP000587211"/>
    </source>
</evidence>
<feature type="transmembrane region" description="Helical" evidence="1">
    <location>
        <begin position="37"/>
        <end position="55"/>
    </location>
</feature>
<dbReference type="RefSeq" id="WP_179424014.1">
    <property type="nucleotide sequence ID" value="NZ_BAAAMP010000003.1"/>
</dbReference>
<feature type="transmembrane region" description="Helical" evidence="1">
    <location>
        <begin position="104"/>
        <end position="129"/>
    </location>
</feature>
<dbReference type="PROSITE" id="PS50244">
    <property type="entry name" value="S5A_REDUCTASE"/>
    <property type="match status" value="1"/>
</dbReference>
<comment type="caution">
    <text evidence="2">The sequence shown here is derived from an EMBL/GenBank/DDBJ whole genome shotgun (WGS) entry which is preliminary data.</text>
</comment>
<dbReference type="Pfam" id="PF06966">
    <property type="entry name" value="DUF1295"/>
    <property type="match status" value="1"/>
</dbReference>
<keyword evidence="1" id="KW-0812">Transmembrane</keyword>
<dbReference type="GO" id="GO:0016020">
    <property type="term" value="C:membrane"/>
    <property type="evidence" value="ECO:0007669"/>
    <property type="project" value="TreeGrafter"/>
</dbReference>
<dbReference type="EMBL" id="JACBZN010000001">
    <property type="protein sequence ID" value="NYI37508.1"/>
    <property type="molecule type" value="Genomic_DNA"/>
</dbReference>
<feature type="transmembrane region" description="Helical" evidence="1">
    <location>
        <begin position="214"/>
        <end position="234"/>
    </location>
</feature>
<evidence type="ECO:0000313" key="2">
    <source>
        <dbReference type="EMBL" id="MBD1271744.1"/>
    </source>
</evidence>
<gene>
    <name evidence="3" type="ORF">BJ975_000883</name>
    <name evidence="2" type="ORF">IDH50_15980</name>
</gene>
<dbReference type="EMBL" id="JACWMT010000003">
    <property type="protein sequence ID" value="MBD1271744.1"/>
    <property type="molecule type" value="Genomic_DNA"/>
</dbReference>
<protein>
    <submittedName>
        <fullName evidence="2">DUF1295 domain-containing protein</fullName>
    </submittedName>
    <submittedName>
        <fullName evidence="3">Steroid 5-alpha reductase family enzyme</fullName>
    </submittedName>
</protein>
<organism evidence="2 5">
    <name type="scientific">Aeromicrobium tamlense</name>
    <dbReference type="NCBI Taxonomy" id="375541"/>
    <lineage>
        <taxon>Bacteria</taxon>
        <taxon>Bacillati</taxon>
        <taxon>Actinomycetota</taxon>
        <taxon>Actinomycetes</taxon>
        <taxon>Propionibacteriales</taxon>
        <taxon>Nocardioidaceae</taxon>
        <taxon>Aeromicrobium</taxon>
    </lineage>
</organism>
<keyword evidence="1" id="KW-0472">Membrane</keyword>
<name>A0A8I0G2L7_9ACTN</name>
<dbReference type="Gene3D" id="1.20.120.1630">
    <property type="match status" value="1"/>
</dbReference>
<keyword evidence="1" id="KW-1133">Transmembrane helix</keyword>
<evidence type="ECO:0000313" key="3">
    <source>
        <dbReference type="EMBL" id="NYI37508.1"/>
    </source>
</evidence>
<dbReference type="PANTHER" id="PTHR32251">
    <property type="entry name" value="3-OXO-5-ALPHA-STEROID 4-DEHYDROGENASE"/>
    <property type="match status" value="1"/>
</dbReference>
<sequence length="265" mass="28149">MVTVLAALAGVALVMTAGAVASRVRNTFAIVDVAWPVAFGVGMAAATTVGLAGDLGEAWRGVLVLVLVLLWSGRLASHLGARTFAAEEDDPRYLEYMGGSAREVPFLALLTKVYGLQAVLVLAVGYAAFVSVSLSVRWPAVAVAGALVTVAGVVLEAVADRQLAVYRATPKQEREPVLSSGVWSWSRHPNYFGEAVTWWGIWLSAGAASGWGPLLWTLPAPIVLTAIVTVVSGVRIAERRMRGRPGWEEYAARTSVFVPLPPRRS</sequence>
<feature type="transmembrane region" description="Helical" evidence="1">
    <location>
        <begin position="141"/>
        <end position="159"/>
    </location>
</feature>
<proteinExistence type="predicted"/>
<evidence type="ECO:0000256" key="1">
    <source>
        <dbReference type="SAM" id="Phobius"/>
    </source>
</evidence>
<reference evidence="2" key="2">
    <citation type="submission" date="2020-09" db="EMBL/GenBank/DDBJ databases">
        <title>Novel species in genus Aeromicrobium.</title>
        <authorList>
            <person name="Zhang G."/>
        </authorList>
    </citation>
    <scope>NUCLEOTIDE SEQUENCE</scope>
    <source>
        <strain evidence="2">SSW1-57</strain>
    </source>
</reference>
<dbReference type="PANTHER" id="PTHR32251:SF17">
    <property type="entry name" value="STEROID 5-ALPHA REDUCTASE C-TERMINAL DOMAIN-CONTAINING PROTEIN"/>
    <property type="match status" value="1"/>
</dbReference>
<dbReference type="InterPro" id="IPR010721">
    <property type="entry name" value="UstE-like"/>
</dbReference>
<dbReference type="Proteomes" id="UP000659061">
    <property type="component" value="Unassembled WGS sequence"/>
</dbReference>
<accession>A0A8I0G2L7</accession>
<reference evidence="3 4" key="1">
    <citation type="submission" date="2020-07" db="EMBL/GenBank/DDBJ databases">
        <title>Sequencing the genomes of 1000 actinobacteria strains.</title>
        <authorList>
            <person name="Klenk H.-P."/>
        </authorList>
    </citation>
    <scope>NUCLEOTIDE SEQUENCE [LARGE SCALE GENOMIC DNA]</scope>
    <source>
        <strain evidence="3 4">DSM 19087</strain>
    </source>
</reference>
<keyword evidence="4" id="KW-1185">Reference proteome</keyword>
<dbReference type="AlphaFoldDB" id="A0A8I0G2L7"/>
<dbReference type="Proteomes" id="UP000587211">
    <property type="component" value="Unassembled WGS sequence"/>
</dbReference>
<evidence type="ECO:0000313" key="5">
    <source>
        <dbReference type="Proteomes" id="UP000659061"/>
    </source>
</evidence>